<reference evidence="3" key="1">
    <citation type="submission" date="2013-09" db="EMBL/GenBank/DDBJ databases">
        <title>The Genome Sequence of Anopheles culicifacies species A.</title>
        <authorList>
            <consortium name="The Broad Institute Genomics Platform"/>
            <person name="Neafsey D.E."/>
            <person name="Besansky N."/>
            <person name="Howell P."/>
            <person name="Walton C."/>
            <person name="Young S.K."/>
            <person name="Zeng Q."/>
            <person name="Gargeya S."/>
            <person name="Fitzgerald M."/>
            <person name="Haas B."/>
            <person name="Abouelleil A."/>
            <person name="Allen A.W."/>
            <person name="Alvarado L."/>
            <person name="Arachchi H.M."/>
            <person name="Berlin A.M."/>
            <person name="Chapman S.B."/>
            <person name="Gainer-Dewar J."/>
            <person name="Goldberg J."/>
            <person name="Griggs A."/>
            <person name="Gujja S."/>
            <person name="Hansen M."/>
            <person name="Howarth C."/>
            <person name="Imamovic A."/>
            <person name="Ireland A."/>
            <person name="Larimer J."/>
            <person name="McCowan C."/>
            <person name="Murphy C."/>
            <person name="Pearson M."/>
            <person name="Poon T.W."/>
            <person name="Priest M."/>
            <person name="Roberts A."/>
            <person name="Saif S."/>
            <person name="Shea T."/>
            <person name="Sisk P."/>
            <person name="Sykes S."/>
            <person name="Wortman J."/>
            <person name="Nusbaum C."/>
            <person name="Birren B."/>
        </authorList>
    </citation>
    <scope>NUCLEOTIDE SEQUENCE [LARGE SCALE GENOMIC DNA]</scope>
    <source>
        <strain evidence="3">A-37</strain>
    </source>
</reference>
<feature type="region of interest" description="Disordered" evidence="1">
    <location>
        <begin position="52"/>
        <end position="111"/>
    </location>
</feature>
<evidence type="ECO:0000313" key="3">
    <source>
        <dbReference type="Proteomes" id="UP000075883"/>
    </source>
</evidence>
<feature type="compositionally biased region" description="Low complexity" evidence="1">
    <location>
        <begin position="55"/>
        <end position="92"/>
    </location>
</feature>
<dbReference type="EMBL" id="AXCM01007149">
    <property type="status" value="NOT_ANNOTATED_CDS"/>
    <property type="molecule type" value="Genomic_DNA"/>
</dbReference>
<dbReference type="Proteomes" id="UP000075883">
    <property type="component" value="Unassembled WGS sequence"/>
</dbReference>
<dbReference type="EMBL" id="AXCM01007150">
    <property type="status" value="NOT_ANNOTATED_CDS"/>
    <property type="molecule type" value="Genomic_DNA"/>
</dbReference>
<evidence type="ECO:0000313" key="2">
    <source>
        <dbReference type="EnsemblMetazoa" id="ACUA002691-PA"/>
    </source>
</evidence>
<dbReference type="AlphaFoldDB" id="A0A182LV34"/>
<name>A0A182LV34_9DIPT</name>
<reference evidence="2" key="2">
    <citation type="submission" date="2020-05" db="UniProtKB">
        <authorList>
            <consortium name="EnsemblMetazoa"/>
        </authorList>
    </citation>
    <scope>IDENTIFICATION</scope>
    <source>
        <strain evidence="2">A-37</strain>
    </source>
</reference>
<evidence type="ECO:0000256" key="1">
    <source>
        <dbReference type="SAM" id="MobiDB-lite"/>
    </source>
</evidence>
<dbReference type="VEuPathDB" id="VectorBase:ACUA002691"/>
<organism evidence="2 3">
    <name type="scientific">Anopheles culicifacies</name>
    <dbReference type="NCBI Taxonomy" id="139723"/>
    <lineage>
        <taxon>Eukaryota</taxon>
        <taxon>Metazoa</taxon>
        <taxon>Ecdysozoa</taxon>
        <taxon>Arthropoda</taxon>
        <taxon>Hexapoda</taxon>
        <taxon>Insecta</taxon>
        <taxon>Pterygota</taxon>
        <taxon>Neoptera</taxon>
        <taxon>Endopterygota</taxon>
        <taxon>Diptera</taxon>
        <taxon>Nematocera</taxon>
        <taxon>Culicoidea</taxon>
        <taxon>Culicidae</taxon>
        <taxon>Anophelinae</taxon>
        <taxon>Anopheles</taxon>
        <taxon>culicifacies species complex</taxon>
    </lineage>
</organism>
<proteinExistence type="predicted"/>
<accession>A0A182LV34</accession>
<protein>
    <submittedName>
        <fullName evidence="2">Uncharacterized protein</fullName>
    </submittedName>
</protein>
<keyword evidence="3" id="KW-1185">Reference proteome</keyword>
<sequence>MMMIADNSQTSQQTARPHTHDVDELICSFLYLTARWRGMLGYTANGRLMGPGVGSSTSSSSSSSLASSLQQQQQSHTAPHQQLSHHPYSALPSHHHHPLQPQQHPALAAHHHRSIWPSLGAATGRSAFELQTATNGEEVRFVCIIGIISVENCIPYRTVTNTDAVNDDDDDEDLTTSSMENHNSLCTTLAYGYTVFEQTAIFSFQDAFNDDDDDEDLTTSSMENHNSLCTTLAYGYTVFEQTAIFSFQVPGSDRHSGNWVLHTDSVVDRIQSNRVLLSNGPTTGWSFFCFAYFFSLGPQ</sequence>
<dbReference type="EnsemblMetazoa" id="ACUA002691-RA">
    <property type="protein sequence ID" value="ACUA002691-PA"/>
    <property type="gene ID" value="ACUA002691"/>
</dbReference>
<feature type="compositionally biased region" description="Low complexity" evidence="1">
    <location>
        <begin position="99"/>
        <end position="108"/>
    </location>
</feature>